<protein>
    <submittedName>
        <fullName evidence="1">Uncharacterized protein</fullName>
    </submittedName>
</protein>
<reference evidence="1" key="1">
    <citation type="submission" date="2024-06" db="EMBL/GenBank/DDBJ databases">
        <title>Mesorhizobium karijinii sp. nov., a symbiont of the iconic Swainsona formosa from arid Australia.</title>
        <authorList>
            <person name="Hill Y.J."/>
            <person name="Watkin E.L.J."/>
            <person name="O'Hara G.W."/>
            <person name="Terpolilli J."/>
            <person name="Tye M.L."/>
            <person name="Kohlmeier M.G."/>
        </authorList>
    </citation>
    <scope>NUCLEOTIDE SEQUENCE</scope>
    <source>
        <strain evidence="1">WSM2240</strain>
    </source>
</reference>
<dbReference type="EMBL" id="CP159253">
    <property type="protein sequence ID" value="XCG49172.1"/>
    <property type="molecule type" value="Genomic_DNA"/>
</dbReference>
<accession>A0AAU8CQQ6</accession>
<proteinExistence type="predicted"/>
<dbReference type="AlphaFoldDB" id="A0AAU8CQQ6"/>
<dbReference type="RefSeq" id="WP_353643294.1">
    <property type="nucleotide sequence ID" value="NZ_CP159253.1"/>
</dbReference>
<organism evidence="1">
    <name type="scientific">Mesorhizobium sp. WSM2240</name>
    <dbReference type="NCBI Taxonomy" id="3228851"/>
    <lineage>
        <taxon>Bacteria</taxon>
        <taxon>Pseudomonadati</taxon>
        <taxon>Pseudomonadota</taxon>
        <taxon>Alphaproteobacteria</taxon>
        <taxon>Hyphomicrobiales</taxon>
        <taxon>Phyllobacteriaceae</taxon>
        <taxon>Mesorhizobium</taxon>
    </lineage>
</organism>
<sequence>MRQTDGIKPAPIGMEANRGPSGNSLILLQIITFADEMQGGDEPLMVKTTKRLVGSSGNN</sequence>
<gene>
    <name evidence="1" type="ORF">ABVK50_00590</name>
</gene>
<evidence type="ECO:0000313" key="1">
    <source>
        <dbReference type="EMBL" id="XCG49172.1"/>
    </source>
</evidence>
<name>A0AAU8CQQ6_9HYPH</name>